<sequence length="76" mass="9021">MKKKMGKAEKEKSTFMSKGKEKKGRKGIRRGKEEEEKRKITGGEKEEGQLKRKKVINLYSFSTRKSSRRREDTREE</sequence>
<accession>D6WIG6</accession>
<dbReference type="Proteomes" id="UP000007266">
    <property type="component" value="Linkage group 3"/>
</dbReference>
<organism evidence="2 3">
    <name type="scientific">Tribolium castaneum</name>
    <name type="common">Red flour beetle</name>
    <dbReference type="NCBI Taxonomy" id="7070"/>
    <lineage>
        <taxon>Eukaryota</taxon>
        <taxon>Metazoa</taxon>
        <taxon>Ecdysozoa</taxon>
        <taxon>Arthropoda</taxon>
        <taxon>Hexapoda</taxon>
        <taxon>Insecta</taxon>
        <taxon>Pterygota</taxon>
        <taxon>Neoptera</taxon>
        <taxon>Endopterygota</taxon>
        <taxon>Coleoptera</taxon>
        <taxon>Polyphaga</taxon>
        <taxon>Cucujiformia</taxon>
        <taxon>Tenebrionidae</taxon>
        <taxon>Tenebrionidae incertae sedis</taxon>
        <taxon>Tribolium</taxon>
    </lineage>
</organism>
<dbReference type="HOGENOM" id="CLU_2657664_0_0_1"/>
<evidence type="ECO:0000313" key="3">
    <source>
        <dbReference type="Proteomes" id="UP000007266"/>
    </source>
</evidence>
<name>D6WIG6_TRICA</name>
<evidence type="ECO:0000256" key="1">
    <source>
        <dbReference type="SAM" id="MobiDB-lite"/>
    </source>
</evidence>
<feature type="region of interest" description="Disordered" evidence="1">
    <location>
        <begin position="1"/>
        <end position="54"/>
    </location>
</feature>
<reference evidence="2 3" key="1">
    <citation type="journal article" date="2008" name="Nature">
        <title>The genome of the model beetle and pest Tribolium castaneum.</title>
        <authorList>
            <consortium name="Tribolium Genome Sequencing Consortium"/>
            <person name="Richards S."/>
            <person name="Gibbs R.A."/>
            <person name="Weinstock G.M."/>
            <person name="Brown S.J."/>
            <person name="Denell R."/>
            <person name="Beeman R.W."/>
            <person name="Gibbs R."/>
            <person name="Beeman R.W."/>
            <person name="Brown S.J."/>
            <person name="Bucher G."/>
            <person name="Friedrich M."/>
            <person name="Grimmelikhuijzen C.J."/>
            <person name="Klingler M."/>
            <person name="Lorenzen M."/>
            <person name="Richards S."/>
            <person name="Roth S."/>
            <person name="Schroder R."/>
            <person name="Tautz D."/>
            <person name="Zdobnov E.M."/>
            <person name="Muzny D."/>
            <person name="Gibbs R.A."/>
            <person name="Weinstock G.M."/>
            <person name="Attaway T."/>
            <person name="Bell S."/>
            <person name="Buhay C.J."/>
            <person name="Chandrabose M.N."/>
            <person name="Chavez D."/>
            <person name="Clerk-Blankenburg K.P."/>
            <person name="Cree A."/>
            <person name="Dao M."/>
            <person name="Davis C."/>
            <person name="Chacko J."/>
            <person name="Dinh H."/>
            <person name="Dugan-Rocha S."/>
            <person name="Fowler G."/>
            <person name="Garner T.T."/>
            <person name="Garnes J."/>
            <person name="Gnirke A."/>
            <person name="Hawes A."/>
            <person name="Hernandez J."/>
            <person name="Hines S."/>
            <person name="Holder M."/>
            <person name="Hume J."/>
            <person name="Jhangiani S.N."/>
            <person name="Joshi V."/>
            <person name="Khan Z.M."/>
            <person name="Jackson L."/>
            <person name="Kovar C."/>
            <person name="Kowis A."/>
            <person name="Lee S."/>
            <person name="Lewis L.R."/>
            <person name="Margolis J."/>
            <person name="Morgan M."/>
            <person name="Nazareth L.V."/>
            <person name="Nguyen N."/>
            <person name="Okwuonu G."/>
            <person name="Parker D."/>
            <person name="Richards S."/>
            <person name="Ruiz S.J."/>
            <person name="Santibanez J."/>
            <person name="Savard J."/>
            <person name="Scherer S.E."/>
            <person name="Schneider B."/>
            <person name="Sodergren E."/>
            <person name="Tautz D."/>
            <person name="Vattahil S."/>
            <person name="Villasana D."/>
            <person name="White C.S."/>
            <person name="Wright R."/>
            <person name="Park Y."/>
            <person name="Beeman R.W."/>
            <person name="Lord J."/>
            <person name="Oppert B."/>
            <person name="Lorenzen M."/>
            <person name="Brown S."/>
            <person name="Wang L."/>
            <person name="Savard J."/>
            <person name="Tautz D."/>
            <person name="Richards S."/>
            <person name="Weinstock G."/>
            <person name="Gibbs R.A."/>
            <person name="Liu Y."/>
            <person name="Worley K."/>
            <person name="Weinstock G."/>
            <person name="Elsik C.G."/>
            <person name="Reese J.T."/>
            <person name="Elhaik E."/>
            <person name="Landan G."/>
            <person name="Graur D."/>
            <person name="Arensburger P."/>
            <person name="Atkinson P."/>
            <person name="Beeman R.W."/>
            <person name="Beidler J."/>
            <person name="Brown S.J."/>
            <person name="Demuth J.P."/>
            <person name="Drury D.W."/>
            <person name="Du Y.Z."/>
            <person name="Fujiwara H."/>
            <person name="Lorenzen M."/>
            <person name="Maselli V."/>
            <person name="Osanai M."/>
            <person name="Park Y."/>
            <person name="Robertson H.M."/>
            <person name="Tu Z."/>
            <person name="Wang J.J."/>
            <person name="Wang S."/>
            <person name="Richards S."/>
            <person name="Song H."/>
            <person name="Zhang L."/>
            <person name="Sodergren E."/>
            <person name="Werner D."/>
            <person name="Stanke M."/>
            <person name="Morgenstern B."/>
            <person name="Solovyev V."/>
            <person name="Kosarev P."/>
            <person name="Brown G."/>
            <person name="Chen H.C."/>
            <person name="Ermolaeva O."/>
            <person name="Hlavina W."/>
            <person name="Kapustin Y."/>
            <person name="Kiryutin B."/>
            <person name="Kitts P."/>
            <person name="Maglott D."/>
            <person name="Pruitt K."/>
            <person name="Sapojnikov V."/>
            <person name="Souvorov A."/>
            <person name="Mackey A.J."/>
            <person name="Waterhouse R.M."/>
            <person name="Wyder S."/>
            <person name="Zdobnov E.M."/>
            <person name="Zdobnov E.M."/>
            <person name="Wyder S."/>
            <person name="Kriventseva E.V."/>
            <person name="Kadowaki T."/>
            <person name="Bork P."/>
            <person name="Aranda M."/>
            <person name="Bao R."/>
            <person name="Beermann A."/>
            <person name="Berns N."/>
            <person name="Bolognesi R."/>
            <person name="Bonneton F."/>
            <person name="Bopp D."/>
            <person name="Brown S.J."/>
            <person name="Bucher G."/>
            <person name="Butts T."/>
            <person name="Chaumot A."/>
            <person name="Denell R.E."/>
            <person name="Ferrier D.E."/>
            <person name="Friedrich M."/>
            <person name="Gordon C.M."/>
            <person name="Jindra M."/>
            <person name="Klingler M."/>
            <person name="Lan Q."/>
            <person name="Lattorff H.M."/>
            <person name="Laudet V."/>
            <person name="von Levetsow C."/>
            <person name="Liu Z."/>
            <person name="Lutz R."/>
            <person name="Lynch J.A."/>
            <person name="da Fonseca R.N."/>
            <person name="Posnien N."/>
            <person name="Reuter R."/>
            <person name="Roth S."/>
            <person name="Savard J."/>
            <person name="Schinko J.B."/>
            <person name="Schmitt C."/>
            <person name="Schoppmeier M."/>
            <person name="Schroder R."/>
            <person name="Shippy T.D."/>
            <person name="Simonnet F."/>
            <person name="Marques-Souza H."/>
            <person name="Tautz D."/>
            <person name="Tomoyasu Y."/>
            <person name="Trauner J."/>
            <person name="Van der Zee M."/>
            <person name="Vervoort M."/>
            <person name="Wittkopp N."/>
            <person name="Wimmer E.A."/>
            <person name="Yang X."/>
            <person name="Jones A.K."/>
            <person name="Sattelle D.B."/>
            <person name="Ebert P.R."/>
            <person name="Nelson D."/>
            <person name="Scott J.G."/>
            <person name="Beeman R.W."/>
            <person name="Muthukrishnan S."/>
            <person name="Kramer K.J."/>
            <person name="Arakane Y."/>
            <person name="Beeman R.W."/>
            <person name="Zhu Q."/>
            <person name="Hogenkamp D."/>
            <person name="Dixit R."/>
            <person name="Oppert B."/>
            <person name="Jiang H."/>
            <person name="Zou Z."/>
            <person name="Marshall J."/>
            <person name="Elpidina E."/>
            <person name="Vinokurov K."/>
            <person name="Oppert C."/>
            <person name="Zou Z."/>
            <person name="Evans J."/>
            <person name="Lu Z."/>
            <person name="Zhao P."/>
            <person name="Sumathipala N."/>
            <person name="Altincicek B."/>
            <person name="Vilcinskas A."/>
            <person name="Williams M."/>
            <person name="Hultmark D."/>
            <person name="Hetru C."/>
            <person name="Jiang H."/>
            <person name="Grimmelikhuijzen C.J."/>
            <person name="Hauser F."/>
            <person name="Cazzamali G."/>
            <person name="Williamson M."/>
            <person name="Park Y."/>
            <person name="Li B."/>
            <person name="Tanaka Y."/>
            <person name="Predel R."/>
            <person name="Neupert S."/>
            <person name="Schachtner J."/>
            <person name="Verleyen P."/>
            <person name="Raible F."/>
            <person name="Bork P."/>
            <person name="Friedrich M."/>
            <person name="Walden K.K."/>
            <person name="Robertson H.M."/>
            <person name="Angeli S."/>
            <person name="Foret S."/>
            <person name="Bucher G."/>
            <person name="Schuetz S."/>
            <person name="Maleszka R."/>
            <person name="Wimmer E.A."/>
            <person name="Beeman R.W."/>
            <person name="Lorenzen M."/>
            <person name="Tomoyasu Y."/>
            <person name="Miller S.C."/>
            <person name="Grossmann D."/>
            <person name="Bucher G."/>
        </authorList>
    </citation>
    <scope>NUCLEOTIDE SEQUENCE [LARGE SCALE GENOMIC DNA]</scope>
    <source>
        <strain evidence="2 3">Georgia GA2</strain>
    </source>
</reference>
<protein>
    <submittedName>
        <fullName evidence="2">Uncharacterized protein</fullName>
    </submittedName>
</protein>
<evidence type="ECO:0000313" key="2">
    <source>
        <dbReference type="EMBL" id="EEZ99672.1"/>
    </source>
</evidence>
<feature type="compositionally biased region" description="Basic residues" evidence="1">
    <location>
        <begin position="20"/>
        <end position="29"/>
    </location>
</feature>
<reference evidence="2 3" key="2">
    <citation type="journal article" date="2010" name="Nucleic Acids Res.">
        <title>BeetleBase in 2010: revisions to provide comprehensive genomic information for Tribolium castaneum.</title>
        <authorList>
            <person name="Kim H.S."/>
            <person name="Murphy T."/>
            <person name="Xia J."/>
            <person name="Caragea D."/>
            <person name="Park Y."/>
            <person name="Beeman R.W."/>
            <person name="Lorenzen M.D."/>
            <person name="Butcher S."/>
            <person name="Manak J.R."/>
            <person name="Brown S.J."/>
        </authorList>
    </citation>
    <scope>GENOME REANNOTATION</scope>
    <source>
        <strain evidence="2 3">Georgia GA2</strain>
    </source>
</reference>
<feature type="compositionally biased region" description="Basic and acidic residues" evidence="1">
    <location>
        <begin position="30"/>
        <end position="50"/>
    </location>
</feature>
<feature type="compositionally biased region" description="Basic and acidic residues" evidence="1">
    <location>
        <begin position="1"/>
        <end position="13"/>
    </location>
</feature>
<dbReference type="AlphaFoldDB" id="D6WIG6"/>
<proteinExistence type="predicted"/>
<dbReference type="EMBL" id="KQ971334">
    <property type="protein sequence ID" value="EEZ99672.1"/>
    <property type="molecule type" value="Genomic_DNA"/>
</dbReference>
<keyword evidence="3" id="KW-1185">Reference proteome</keyword>
<gene>
    <name evidence="2" type="primary">GLEAN_02429</name>
    <name evidence="2" type="ORF">TcasGA2_TC002429</name>
</gene>